<dbReference type="EMBL" id="OVEO01000001">
    <property type="protein sequence ID" value="SPQ93530.1"/>
    <property type="molecule type" value="Genomic_DNA"/>
</dbReference>
<dbReference type="AlphaFoldDB" id="A0A3P3Y0F0"/>
<dbReference type="Proteomes" id="UP000290189">
    <property type="component" value="Unassembled WGS sequence"/>
</dbReference>
<keyword evidence="1" id="KW-0496">Mitochondrion</keyword>
<geneLocation type="mitochondrion" evidence="1"/>
<evidence type="ECO:0000313" key="2">
    <source>
        <dbReference type="Proteomes" id="UP000290189"/>
    </source>
</evidence>
<sequence length="176" mass="19367">MSKSGPAVFFNAKQLREAEMEAQDIIIYRHHPDAIERLRQLEEQLLDDSAPTATQSALYVAGDVLKHVANCVSDVKEIQRLTRALDLLQYRLSALSHAVDNGAGIFLIAVCSEPDAVVPETSELAPAEITLRLRGIFAELKRFLVARIAIKDVCNILETMSRTSVKPSVVSGEPTQ</sequence>
<organism evidence="1 2">
    <name type="scientific">Plasmodiophora brassicae</name>
    <name type="common">Clubroot disease agent</name>
    <dbReference type="NCBI Taxonomy" id="37360"/>
    <lineage>
        <taxon>Eukaryota</taxon>
        <taxon>Sar</taxon>
        <taxon>Rhizaria</taxon>
        <taxon>Endomyxa</taxon>
        <taxon>Phytomyxea</taxon>
        <taxon>Plasmodiophorida</taxon>
        <taxon>Plasmodiophoridae</taxon>
        <taxon>Plasmodiophora</taxon>
    </lineage>
</organism>
<gene>
    <name evidence="1" type="ORF">PLBR_LOCUS745</name>
</gene>
<proteinExistence type="predicted"/>
<name>A0A3P3Y0F0_PLABS</name>
<evidence type="ECO:0000313" key="1">
    <source>
        <dbReference type="EMBL" id="SPQ93530.1"/>
    </source>
</evidence>
<accession>A0A3P3Y0F0</accession>
<protein>
    <submittedName>
        <fullName evidence="1">Uncharacterized protein</fullName>
    </submittedName>
</protein>
<reference evidence="1 2" key="1">
    <citation type="submission" date="2018-03" db="EMBL/GenBank/DDBJ databases">
        <authorList>
            <person name="Fogelqvist J."/>
        </authorList>
    </citation>
    <scope>NUCLEOTIDE SEQUENCE [LARGE SCALE GENOMIC DNA]</scope>
</reference>